<evidence type="ECO:0000313" key="3">
    <source>
        <dbReference type="Proteomes" id="UP000186955"/>
    </source>
</evidence>
<gene>
    <name evidence="2" type="ORF">PENSUB_9115</name>
</gene>
<dbReference type="Proteomes" id="UP000186955">
    <property type="component" value="Unassembled WGS sequence"/>
</dbReference>
<proteinExistence type="predicted"/>
<name>A0A1Q5TE07_9EURO</name>
<feature type="region of interest" description="Disordered" evidence="1">
    <location>
        <begin position="74"/>
        <end position="97"/>
    </location>
</feature>
<keyword evidence="3" id="KW-1185">Reference proteome</keyword>
<evidence type="ECO:0000256" key="1">
    <source>
        <dbReference type="SAM" id="MobiDB-lite"/>
    </source>
</evidence>
<comment type="caution">
    <text evidence="2">The sequence shown here is derived from an EMBL/GenBank/DDBJ whole genome shotgun (WGS) entry which is preliminary data.</text>
</comment>
<dbReference type="STRING" id="1316194.A0A1Q5TE07"/>
<organism evidence="2 3">
    <name type="scientific">Penicillium subrubescens</name>
    <dbReference type="NCBI Taxonomy" id="1316194"/>
    <lineage>
        <taxon>Eukaryota</taxon>
        <taxon>Fungi</taxon>
        <taxon>Dikarya</taxon>
        <taxon>Ascomycota</taxon>
        <taxon>Pezizomycotina</taxon>
        <taxon>Eurotiomycetes</taxon>
        <taxon>Eurotiomycetidae</taxon>
        <taxon>Eurotiales</taxon>
        <taxon>Aspergillaceae</taxon>
        <taxon>Penicillium</taxon>
    </lineage>
</organism>
<dbReference type="EMBL" id="MNBE01000672">
    <property type="protein sequence ID" value="OKO98439.1"/>
    <property type="molecule type" value="Genomic_DNA"/>
</dbReference>
<evidence type="ECO:0000313" key="2">
    <source>
        <dbReference type="EMBL" id="OKO98439.1"/>
    </source>
</evidence>
<accession>A0A1Q5TE07</accession>
<dbReference type="AlphaFoldDB" id="A0A1Q5TE07"/>
<feature type="compositionally biased region" description="Basic and acidic residues" evidence="1">
    <location>
        <begin position="74"/>
        <end position="88"/>
    </location>
</feature>
<sequence length="308" mass="35309">MDNLEWNAGVAETPILDAHITTRPPQGQRMIARKLTGVKPSPAQDLKFINLSHPDDLNRQHEVRTEIRRHVMKDIGQRRRRPRPEETSWRATRTSSEFARQPAPRLQALLIQPMSAVFLPASQALIMVSSIADVININSRSASFWKKDVDAIRLIGPCIHFLLSMPRPPSDFVYMSDLEDLVAREVVRLTCLLLMSKLKESFAFPPSEQESLYARLSEFFAQHVEVLGEKYIELKVWALVTLALLRYHDGKDVYVQEMKREMLAMNKLTPPEFIEIARDIIWIDVLMSPFSENLAADMNPFVSPEGTY</sequence>
<reference evidence="2 3" key="1">
    <citation type="submission" date="2016-10" db="EMBL/GenBank/DDBJ databases">
        <title>Genome sequence of the ascomycete fungus Penicillium subrubescens.</title>
        <authorList>
            <person name="De Vries R.P."/>
            <person name="Peng M."/>
            <person name="Dilokpimol A."/>
            <person name="Hilden K."/>
            <person name="Makela M.R."/>
            <person name="Grigoriev I."/>
            <person name="Riley R."/>
            <person name="Granchi Z."/>
        </authorList>
    </citation>
    <scope>NUCLEOTIDE SEQUENCE [LARGE SCALE GENOMIC DNA]</scope>
    <source>
        <strain evidence="2 3">CBS 132785</strain>
    </source>
</reference>
<protein>
    <submittedName>
        <fullName evidence="2">Uncharacterized protein</fullName>
    </submittedName>
</protein>